<dbReference type="InterPro" id="IPR002401">
    <property type="entry name" value="Cyt_P450_E_grp-I"/>
</dbReference>
<evidence type="ECO:0008006" key="6">
    <source>
        <dbReference type="Google" id="ProtNLM"/>
    </source>
</evidence>
<dbReference type="InterPro" id="IPR036396">
    <property type="entry name" value="Cyt_P450_sf"/>
</dbReference>
<proteinExistence type="inferred from homology"/>
<dbReference type="PROSITE" id="PS00086">
    <property type="entry name" value="CYTOCHROME_P450"/>
    <property type="match status" value="1"/>
</dbReference>
<evidence type="ECO:0000313" key="4">
    <source>
        <dbReference type="EMBL" id="KDO54336.1"/>
    </source>
</evidence>
<keyword evidence="3" id="KW-0560">Oxidoreductase</keyword>
<keyword evidence="5" id="KW-1185">Reference proteome</keyword>
<dbReference type="Pfam" id="PF00067">
    <property type="entry name" value="p450"/>
    <property type="match status" value="2"/>
</dbReference>
<evidence type="ECO:0000313" key="5">
    <source>
        <dbReference type="Proteomes" id="UP000027120"/>
    </source>
</evidence>
<dbReference type="GO" id="GO:0020037">
    <property type="term" value="F:heme binding"/>
    <property type="evidence" value="ECO:0007669"/>
    <property type="project" value="InterPro"/>
</dbReference>
<keyword evidence="2 3" id="KW-0349">Heme</keyword>
<dbReference type="Gene3D" id="1.10.630.10">
    <property type="entry name" value="Cytochrome P450"/>
    <property type="match status" value="2"/>
</dbReference>
<gene>
    <name evidence="4" type="ORF">CISIN_1g008564mg</name>
</gene>
<evidence type="ECO:0000256" key="2">
    <source>
        <dbReference type="PIRSR" id="PIRSR602401-1"/>
    </source>
</evidence>
<dbReference type="PANTHER" id="PTHR24291">
    <property type="entry name" value="CYTOCHROME P450 FAMILY 4"/>
    <property type="match status" value="1"/>
</dbReference>
<evidence type="ECO:0000256" key="3">
    <source>
        <dbReference type="RuleBase" id="RU000461"/>
    </source>
</evidence>
<comment type="cofactor">
    <cofactor evidence="2">
        <name>heme</name>
        <dbReference type="ChEBI" id="CHEBI:30413"/>
    </cofactor>
</comment>
<protein>
    <recommendedName>
        <fullName evidence="6">Cytochrome P450</fullName>
    </recommendedName>
</protein>
<name>A0A067ETU6_CITSI</name>
<keyword evidence="3" id="KW-0503">Monooxygenase</keyword>
<dbReference type="GO" id="GO:0005506">
    <property type="term" value="F:iron ion binding"/>
    <property type="evidence" value="ECO:0007669"/>
    <property type="project" value="InterPro"/>
</dbReference>
<dbReference type="PRINTS" id="PR00385">
    <property type="entry name" value="P450"/>
</dbReference>
<dbReference type="SUPFAM" id="SSF48264">
    <property type="entry name" value="Cytochrome P450"/>
    <property type="match status" value="1"/>
</dbReference>
<sequence length="498" mass="55700">MQSLHSFSSLSVLAPPVRLQKPTKTPNFVTIKSCINRNPKEESGSKARSWVSPDWLTSLTKSLTITQSDESNIPVASAKLDDVTDLLGGALFLPLFKWMNVYGPIYRLAAGPRNFVVVSDPAIAKHVLRNYGTKYAKGLVSEVSEFLFGSGFAIAEGPLWMGRRRAVAPSLHKKYLSVIVDCVFCKCAERLVERLQTDALNGTAVNMEEKFSQLTLDVIGLSVFNYNFDSLTADSPVIDAVYTALKEAELRSTDVLPYWKVKALCKIVPRQIKAEKAVTVIRKTVEELIIKCKEIVETEGERIDDEEYVNDSDPSILRFLLASREEVSSVQLRDDLLSMLVAGHETTGSVLTWTLYLLSKVLIRRAQVDDVLPGNYKVNAGQDIMISVYNIHHSSQVWERAEEFLPERFDLEGPMPNESNTDFRFIPFSGGPRKCVGDQFALLEAIVALAILLQNMNFELVPDQNINMTTGATIHTTNGLYMKLRQRQHLNSFVSTSR</sequence>
<dbReference type="SMR" id="A0A067ETU6"/>
<dbReference type="AlphaFoldDB" id="A0A067ETU6"/>
<dbReference type="InterPro" id="IPR017972">
    <property type="entry name" value="Cyt_P450_CS"/>
</dbReference>
<accession>A0A067ETU6</accession>
<dbReference type="Proteomes" id="UP000027120">
    <property type="component" value="Unassembled WGS sequence"/>
</dbReference>
<comment type="similarity">
    <text evidence="1 3">Belongs to the cytochrome P450 family.</text>
</comment>
<dbReference type="PANTHER" id="PTHR24291:SF134">
    <property type="entry name" value="CAROTENE EPSILON-MONOOXYGENASE, CHLOROPLASTIC"/>
    <property type="match status" value="1"/>
</dbReference>
<dbReference type="GO" id="GO:0016705">
    <property type="term" value="F:oxidoreductase activity, acting on paired donors, with incorporation or reduction of molecular oxygen"/>
    <property type="evidence" value="ECO:0007669"/>
    <property type="project" value="InterPro"/>
</dbReference>
<evidence type="ECO:0000256" key="1">
    <source>
        <dbReference type="ARBA" id="ARBA00010617"/>
    </source>
</evidence>
<feature type="binding site" description="axial binding residue" evidence="2">
    <location>
        <position position="435"/>
    </location>
    <ligand>
        <name>heme</name>
        <dbReference type="ChEBI" id="CHEBI:30413"/>
    </ligand>
    <ligandPart>
        <name>Fe</name>
        <dbReference type="ChEBI" id="CHEBI:18248"/>
    </ligandPart>
</feature>
<dbReference type="InterPro" id="IPR001128">
    <property type="entry name" value="Cyt_P450"/>
</dbReference>
<dbReference type="EMBL" id="KK784997">
    <property type="protein sequence ID" value="KDO54336.1"/>
    <property type="molecule type" value="Genomic_DNA"/>
</dbReference>
<reference evidence="4 5" key="1">
    <citation type="submission" date="2014-04" db="EMBL/GenBank/DDBJ databases">
        <authorList>
            <consortium name="International Citrus Genome Consortium"/>
            <person name="Gmitter F."/>
            <person name="Chen C."/>
            <person name="Farmerie W."/>
            <person name="Harkins T."/>
            <person name="Desany B."/>
            <person name="Mohiuddin M."/>
            <person name="Kodira C."/>
            <person name="Borodovsky M."/>
            <person name="Lomsadze A."/>
            <person name="Burns P."/>
            <person name="Jenkins J."/>
            <person name="Prochnik S."/>
            <person name="Shu S."/>
            <person name="Chapman J."/>
            <person name="Pitluck S."/>
            <person name="Schmutz J."/>
            <person name="Rokhsar D."/>
        </authorList>
    </citation>
    <scope>NUCLEOTIDE SEQUENCE</scope>
</reference>
<dbReference type="InterPro" id="IPR050196">
    <property type="entry name" value="Cytochrome_P450_Monoox"/>
</dbReference>
<organism evidence="4 5">
    <name type="scientific">Citrus sinensis</name>
    <name type="common">Sweet orange</name>
    <name type="synonym">Citrus aurantium var. sinensis</name>
    <dbReference type="NCBI Taxonomy" id="2711"/>
    <lineage>
        <taxon>Eukaryota</taxon>
        <taxon>Viridiplantae</taxon>
        <taxon>Streptophyta</taxon>
        <taxon>Embryophyta</taxon>
        <taxon>Tracheophyta</taxon>
        <taxon>Spermatophyta</taxon>
        <taxon>Magnoliopsida</taxon>
        <taxon>eudicotyledons</taxon>
        <taxon>Gunneridae</taxon>
        <taxon>Pentapetalae</taxon>
        <taxon>rosids</taxon>
        <taxon>malvids</taxon>
        <taxon>Sapindales</taxon>
        <taxon>Rutaceae</taxon>
        <taxon>Aurantioideae</taxon>
        <taxon>Citrus</taxon>
    </lineage>
</organism>
<keyword evidence="2 3" id="KW-0479">Metal-binding</keyword>
<dbReference type="GO" id="GO:0004497">
    <property type="term" value="F:monooxygenase activity"/>
    <property type="evidence" value="ECO:0007669"/>
    <property type="project" value="UniProtKB-KW"/>
</dbReference>
<dbReference type="PRINTS" id="PR00463">
    <property type="entry name" value="EP450I"/>
</dbReference>
<keyword evidence="2 3" id="KW-0408">Iron</keyword>